<dbReference type="InterPro" id="IPR024977">
    <property type="entry name" value="Apc4-like_WD40_dom"/>
</dbReference>
<dbReference type="PROSITE" id="PS50082">
    <property type="entry name" value="WD_REPEATS_2"/>
    <property type="match status" value="1"/>
</dbReference>
<keyword evidence="2" id="KW-0677">Repeat</keyword>
<protein>
    <submittedName>
        <fullName evidence="6">Antiviral protein SKI8</fullName>
    </submittedName>
    <submittedName>
        <fullName evidence="5">CYFA0S02e00474g1_1</fullName>
    </submittedName>
</protein>
<evidence type="ECO:0000256" key="3">
    <source>
        <dbReference type="PROSITE-ProRule" id="PRU00221"/>
    </source>
</evidence>
<dbReference type="EMBL" id="MPUK01000008">
    <property type="protein sequence ID" value="ONH66039.1"/>
    <property type="molecule type" value="Genomic_DNA"/>
</dbReference>
<dbReference type="Proteomes" id="UP000189513">
    <property type="component" value="Unassembled WGS sequence"/>
</dbReference>
<dbReference type="PANTHER" id="PTHR44090">
    <property type="entry name" value="WD REPEAT-CONTAINING PROTEIN 61"/>
    <property type="match status" value="1"/>
</dbReference>
<evidence type="ECO:0000259" key="4">
    <source>
        <dbReference type="Pfam" id="PF12894"/>
    </source>
</evidence>
<dbReference type="VEuPathDB" id="FungiDB:BON22_4045"/>
<dbReference type="SUPFAM" id="SSF50978">
    <property type="entry name" value="WD40 repeat-like"/>
    <property type="match status" value="1"/>
</dbReference>
<dbReference type="PANTHER" id="PTHR44090:SF1">
    <property type="entry name" value="SUPERKILLER COMPLEX PROTEIN 8"/>
    <property type="match status" value="1"/>
</dbReference>
<dbReference type="OMA" id="CVCLDRS"/>
<dbReference type="STRING" id="36022.A0A061ASI6"/>
<dbReference type="OrthoDB" id="10251741at2759"/>
<dbReference type="SMART" id="SM00320">
    <property type="entry name" value="WD40"/>
    <property type="match status" value="4"/>
</dbReference>
<reference evidence="6" key="3">
    <citation type="submission" date="2017-01" db="EMBL/GenBank/DDBJ databases">
        <authorList>
            <person name="Mah S.A."/>
            <person name="Swanson W.J."/>
            <person name="Moy G.W."/>
            <person name="Vacquier V.D."/>
        </authorList>
    </citation>
    <scope>NUCLEOTIDE SEQUENCE [LARGE SCALE GENOMIC DNA]</scope>
    <source>
        <strain evidence="6">65</strain>
    </source>
</reference>
<feature type="repeat" description="WD" evidence="3">
    <location>
        <begin position="273"/>
        <end position="314"/>
    </location>
</feature>
<evidence type="ECO:0000313" key="7">
    <source>
        <dbReference type="Proteomes" id="UP000189513"/>
    </source>
</evidence>
<accession>A0A061ASI6</accession>
<dbReference type="GO" id="GO:0032991">
    <property type="term" value="C:protein-containing complex"/>
    <property type="evidence" value="ECO:0007669"/>
    <property type="project" value="UniProtKB-ARBA"/>
</dbReference>
<evidence type="ECO:0000256" key="2">
    <source>
        <dbReference type="ARBA" id="ARBA00022737"/>
    </source>
</evidence>
<dbReference type="AlphaFoldDB" id="A0A061ASI6"/>
<dbReference type="Pfam" id="PF12894">
    <property type="entry name" value="ANAPC4_WD40"/>
    <property type="match status" value="1"/>
</dbReference>
<sequence>MSKQFIPVVSAGRAHDADIYSVVVSKPYTITASGDGHLKFWANNVTENDNVKDDCQSVFVHKTGLHHVDVFEDVIDATRIILVATVSFSGEVFFLSVDPSGAVTKLDNVKLDGGKNDTYWAIKWLKDLDGQKNSFTATQTSGDTKIWNFTVVDGVPKFEKHGDVKSQSGSFATCLDVSSSQDLLATGYQNGDVVLAHVESSKPVFTFHNFGLKGSTQSSSAIRSVKFSPLGKLLAVASDSGSYGVVTIYDTVYGENIGSFTIPTHSTHVSVGAYAHDGWVFEVDFNESGESLVSAGYDGKVRVWNIKTREREATISLSPTDVNDEDIVNEEDGICAAVGVKFINKGIRGGAGSDRNDGLVVISLDRGIRWYREAGGI</sequence>
<evidence type="ECO:0000313" key="5">
    <source>
        <dbReference type="EMBL" id="CDR38337.1"/>
    </source>
</evidence>
<dbReference type="PROSITE" id="PS50294">
    <property type="entry name" value="WD_REPEATS_REGION"/>
    <property type="match status" value="1"/>
</dbReference>
<proteinExistence type="predicted"/>
<dbReference type="EMBL" id="LK052887">
    <property type="protein sequence ID" value="CDR38337.1"/>
    <property type="molecule type" value="Genomic_DNA"/>
</dbReference>
<dbReference type="Gene3D" id="2.130.10.10">
    <property type="entry name" value="YVTN repeat-like/Quinoprotein amine dehydrogenase"/>
    <property type="match status" value="1"/>
</dbReference>
<reference evidence="5" key="1">
    <citation type="journal article" date="2014" name="Genome Announc.">
        <title>Genome sequence of the yeast Cyberlindnera fabianii (Hansenula fabianii).</title>
        <authorList>
            <person name="Freel K.C."/>
            <person name="Sarilar V."/>
            <person name="Neuveglise C."/>
            <person name="Devillers H."/>
            <person name="Friedrich A."/>
            <person name="Schacherer J."/>
        </authorList>
    </citation>
    <scope>NUCLEOTIDE SEQUENCE</scope>
    <source>
        <strain evidence="5">YJS4271</strain>
    </source>
</reference>
<name>A0A061ASI6_CYBFA</name>
<keyword evidence="1 3" id="KW-0853">WD repeat</keyword>
<dbReference type="Pfam" id="PF00400">
    <property type="entry name" value="WD40"/>
    <property type="match status" value="1"/>
</dbReference>
<dbReference type="InterPro" id="IPR019775">
    <property type="entry name" value="WD40_repeat_CS"/>
</dbReference>
<keyword evidence="7" id="KW-1185">Reference proteome</keyword>
<evidence type="ECO:0000313" key="6">
    <source>
        <dbReference type="EMBL" id="ONH66039.1"/>
    </source>
</evidence>
<dbReference type="InterPro" id="IPR051510">
    <property type="entry name" value="SKI8"/>
</dbReference>
<gene>
    <name evidence="6" type="ORF">BON22_4045</name>
    <name evidence="5" type="ORF">CYFA0S_02e00474g</name>
</gene>
<dbReference type="PROSITE" id="PS00678">
    <property type="entry name" value="WD_REPEATS_1"/>
    <property type="match status" value="1"/>
</dbReference>
<dbReference type="InterPro" id="IPR036322">
    <property type="entry name" value="WD40_repeat_dom_sf"/>
</dbReference>
<organism evidence="5">
    <name type="scientific">Cyberlindnera fabianii</name>
    <name type="common">Yeast</name>
    <name type="synonym">Hansenula fabianii</name>
    <dbReference type="NCBI Taxonomy" id="36022"/>
    <lineage>
        <taxon>Eukaryota</taxon>
        <taxon>Fungi</taxon>
        <taxon>Dikarya</taxon>
        <taxon>Ascomycota</taxon>
        <taxon>Saccharomycotina</taxon>
        <taxon>Saccharomycetes</taxon>
        <taxon>Phaffomycetales</taxon>
        <taxon>Phaffomycetaceae</taxon>
        <taxon>Cyberlindnera</taxon>
    </lineage>
</organism>
<evidence type="ECO:0000256" key="1">
    <source>
        <dbReference type="ARBA" id="ARBA00022574"/>
    </source>
</evidence>
<feature type="domain" description="Anaphase-promoting complex subunit 4-like WD40" evidence="4">
    <location>
        <begin position="178"/>
        <end position="262"/>
    </location>
</feature>
<dbReference type="InterPro" id="IPR001680">
    <property type="entry name" value="WD40_rpt"/>
</dbReference>
<reference evidence="7" key="2">
    <citation type="journal article" date="2017" name="Genome Announc.">
        <title>Genome sequences of Cyberlindnera fabianii 65, Pichia kudriavzevii 129, and Saccharomyces cerevisiae 131 isolated from fermented masau fruits in Zimbabwe.</title>
        <authorList>
            <person name="van Rijswijck I.M.H."/>
            <person name="Derks M.F.L."/>
            <person name="Abee T."/>
            <person name="de Ridder D."/>
            <person name="Smid E.J."/>
        </authorList>
    </citation>
    <scope>NUCLEOTIDE SEQUENCE [LARGE SCALE GENOMIC DNA]</scope>
    <source>
        <strain evidence="7">65</strain>
    </source>
</reference>
<dbReference type="InterPro" id="IPR015943">
    <property type="entry name" value="WD40/YVTN_repeat-like_dom_sf"/>
</dbReference>
<dbReference type="GO" id="GO:0005634">
    <property type="term" value="C:nucleus"/>
    <property type="evidence" value="ECO:0007669"/>
    <property type="project" value="TreeGrafter"/>
</dbReference>